<gene>
    <name evidence="1" type="ORF">SAMN06264365_103515</name>
</gene>
<proteinExistence type="predicted"/>
<dbReference type="AlphaFoldDB" id="A0A238XKI6"/>
<dbReference type="RefSeq" id="WP_089293111.1">
    <property type="nucleotide sequence ID" value="NZ_BOMU01000093.1"/>
</dbReference>
<organism evidence="1 2">
    <name type="scientific">Actinoplanes regularis</name>
    <dbReference type="NCBI Taxonomy" id="52697"/>
    <lineage>
        <taxon>Bacteria</taxon>
        <taxon>Bacillati</taxon>
        <taxon>Actinomycetota</taxon>
        <taxon>Actinomycetes</taxon>
        <taxon>Micromonosporales</taxon>
        <taxon>Micromonosporaceae</taxon>
        <taxon>Actinoplanes</taxon>
    </lineage>
</organism>
<name>A0A238XKI6_9ACTN</name>
<dbReference type="Proteomes" id="UP000198415">
    <property type="component" value="Unassembled WGS sequence"/>
</dbReference>
<evidence type="ECO:0000313" key="2">
    <source>
        <dbReference type="Proteomes" id="UP000198415"/>
    </source>
</evidence>
<sequence>MPRLAHATLQRLAEYGSFFLHDPDVLGEDPDDSTALAASRKTMIAATTHRAYLQTTQRAVSVHITLEVWDTEPAAATDWDERHEVTLTCPTGRLLIENTGDGPIPLDPHGQRELTLPPGTTRINLRAYARGNDTRAEVERITMQHSTASFDEFRAHLRTLDGRERYLLQAWPAELY</sequence>
<dbReference type="OrthoDB" id="3372977at2"/>
<accession>A0A238XKI6</accession>
<dbReference type="EMBL" id="FZNR01000003">
    <property type="protein sequence ID" value="SNR59088.1"/>
    <property type="molecule type" value="Genomic_DNA"/>
</dbReference>
<evidence type="ECO:0000313" key="1">
    <source>
        <dbReference type="EMBL" id="SNR59088.1"/>
    </source>
</evidence>
<keyword evidence="2" id="KW-1185">Reference proteome</keyword>
<protein>
    <submittedName>
        <fullName evidence="1">Uncharacterized protein</fullName>
    </submittedName>
</protein>
<reference evidence="1 2" key="1">
    <citation type="submission" date="2017-06" db="EMBL/GenBank/DDBJ databases">
        <authorList>
            <person name="Kim H.J."/>
            <person name="Triplett B.A."/>
        </authorList>
    </citation>
    <scope>NUCLEOTIDE SEQUENCE [LARGE SCALE GENOMIC DNA]</scope>
    <source>
        <strain evidence="1 2">DSM 43151</strain>
    </source>
</reference>